<comment type="caution">
    <text evidence="8">The sequence shown here is derived from an EMBL/GenBank/DDBJ whole genome shotgun (WGS) entry which is preliminary data.</text>
</comment>
<dbReference type="PROSITE" id="PS50045">
    <property type="entry name" value="SIGMA54_INTERACT_4"/>
    <property type="match status" value="1"/>
</dbReference>
<evidence type="ECO:0000256" key="2">
    <source>
        <dbReference type="ARBA" id="ARBA00022840"/>
    </source>
</evidence>
<dbReference type="Gene3D" id="3.40.50.2300">
    <property type="match status" value="1"/>
</dbReference>
<dbReference type="SUPFAM" id="SSF46689">
    <property type="entry name" value="Homeodomain-like"/>
    <property type="match status" value="1"/>
</dbReference>
<dbReference type="PROSITE" id="PS00688">
    <property type="entry name" value="SIGMA54_INTERACT_3"/>
    <property type="match status" value="1"/>
</dbReference>
<dbReference type="PROSITE" id="PS50110">
    <property type="entry name" value="RESPONSE_REGULATORY"/>
    <property type="match status" value="1"/>
</dbReference>
<keyword evidence="5" id="KW-0597">Phosphoprotein</keyword>
<dbReference type="Gene3D" id="1.10.10.60">
    <property type="entry name" value="Homeodomain-like"/>
    <property type="match status" value="1"/>
</dbReference>
<feature type="domain" description="Sigma-54 factor interaction" evidence="6">
    <location>
        <begin position="137"/>
        <end position="366"/>
    </location>
</feature>
<dbReference type="CDD" id="cd00009">
    <property type="entry name" value="AAA"/>
    <property type="match status" value="1"/>
</dbReference>
<name>A0ABT7EEG1_9GAMM</name>
<evidence type="ECO:0000256" key="3">
    <source>
        <dbReference type="ARBA" id="ARBA00023015"/>
    </source>
</evidence>
<dbReference type="InterPro" id="IPR003593">
    <property type="entry name" value="AAA+_ATPase"/>
</dbReference>
<keyword evidence="9" id="KW-1185">Reference proteome</keyword>
<dbReference type="InterPro" id="IPR002197">
    <property type="entry name" value="HTH_Fis"/>
</dbReference>
<organism evidence="8 9">
    <name type="scientific">Pseudoalteromonas obscura</name>
    <dbReference type="NCBI Taxonomy" id="3048491"/>
    <lineage>
        <taxon>Bacteria</taxon>
        <taxon>Pseudomonadati</taxon>
        <taxon>Pseudomonadota</taxon>
        <taxon>Gammaproteobacteria</taxon>
        <taxon>Alteromonadales</taxon>
        <taxon>Pseudoalteromonadaceae</taxon>
        <taxon>Pseudoalteromonas</taxon>
    </lineage>
</organism>
<dbReference type="Pfam" id="PF00158">
    <property type="entry name" value="Sigma54_activat"/>
    <property type="match status" value="1"/>
</dbReference>
<dbReference type="Proteomes" id="UP001231915">
    <property type="component" value="Unassembled WGS sequence"/>
</dbReference>
<accession>A0ABT7EEG1</accession>
<dbReference type="SMART" id="SM00382">
    <property type="entry name" value="AAA"/>
    <property type="match status" value="1"/>
</dbReference>
<evidence type="ECO:0000313" key="9">
    <source>
        <dbReference type="Proteomes" id="UP001231915"/>
    </source>
</evidence>
<evidence type="ECO:0000256" key="1">
    <source>
        <dbReference type="ARBA" id="ARBA00022741"/>
    </source>
</evidence>
<protein>
    <submittedName>
        <fullName evidence="8">Sigma-54 dependent transcriptional regulator</fullName>
    </submittedName>
</protein>
<dbReference type="Pfam" id="PF25601">
    <property type="entry name" value="AAA_lid_14"/>
    <property type="match status" value="1"/>
</dbReference>
<dbReference type="InterPro" id="IPR001789">
    <property type="entry name" value="Sig_transdc_resp-reg_receiver"/>
</dbReference>
<dbReference type="EMBL" id="JASJUT010000001">
    <property type="protein sequence ID" value="MDK2593663.1"/>
    <property type="molecule type" value="Genomic_DNA"/>
</dbReference>
<dbReference type="InterPro" id="IPR058031">
    <property type="entry name" value="AAA_lid_NorR"/>
</dbReference>
<dbReference type="InterPro" id="IPR027417">
    <property type="entry name" value="P-loop_NTPase"/>
</dbReference>
<feature type="modified residue" description="4-aspartylphosphate" evidence="5">
    <location>
        <position position="52"/>
    </location>
</feature>
<dbReference type="PANTHER" id="PTHR32071">
    <property type="entry name" value="TRANSCRIPTIONAL REGULATORY PROTEIN"/>
    <property type="match status" value="1"/>
</dbReference>
<keyword evidence="2" id="KW-0067">ATP-binding</keyword>
<dbReference type="PRINTS" id="PR01590">
    <property type="entry name" value="HTHFIS"/>
</dbReference>
<proteinExistence type="predicted"/>
<evidence type="ECO:0000259" key="7">
    <source>
        <dbReference type="PROSITE" id="PS50110"/>
    </source>
</evidence>
<dbReference type="RefSeq" id="WP_211012247.1">
    <property type="nucleotide sequence ID" value="NZ_JASJUT010000001.1"/>
</dbReference>
<dbReference type="InterPro" id="IPR009057">
    <property type="entry name" value="Homeodomain-like_sf"/>
</dbReference>
<dbReference type="Gene3D" id="3.40.50.300">
    <property type="entry name" value="P-loop containing nucleotide triphosphate hydrolases"/>
    <property type="match status" value="1"/>
</dbReference>
<dbReference type="SMART" id="SM00448">
    <property type="entry name" value="REC"/>
    <property type="match status" value="1"/>
</dbReference>
<feature type="domain" description="Response regulatory" evidence="7">
    <location>
        <begin position="3"/>
        <end position="122"/>
    </location>
</feature>
<dbReference type="InterPro" id="IPR002078">
    <property type="entry name" value="Sigma_54_int"/>
</dbReference>
<evidence type="ECO:0000259" key="6">
    <source>
        <dbReference type="PROSITE" id="PS50045"/>
    </source>
</evidence>
<keyword evidence="1" id="KW-0547">Nucleotide-binding</keyword>
<keyword evidence="4" id="KW-0804">Transcription</keyword>
<keyword evidence="3" id="KW-0805">Transcription regulation</keyword>
<dbReference type="Pfam" id="PF02954">
    <property type="entry name" value="HTH_8"/>
    <property type="match status" value="1"/>
</dbReference>
<reference evidence="8 9" key="1">
    <citation type="submission" date="2023-05" db="EMBL/GenBank/DDBJ databases">
        <title>Pseudoalteromonas ardens sp. nov., Pseudoalteromonas obscura sp. nov., and Pseudoalteromonas umbrosa sp. nov., isolated from the coral Montipora capitata.</title>
        <authorList>
            <person name="Thomas E.M."/>
            <person name="Smith E.M."/>
            <person name="Papke E."/>
            <person name="Shlafstein M.D."/>
            <person name="Oline D.K."/>
            <person name="Videau P."/>
            <person name="Saw J.H."/>
            <person name="Strangman W.K."/>
            <person name="Ushijima B."/>
        </authorList>
    </citation>
    <scope>NUCLEOTIDE SEQUENCE [LARGE SCALE GENOMIC DNA]</scope>
    <source>
        <strain evidence="8 9">P94</strain>
    </source>
</reference>
<dbReference type="Gene3D" id="1.10.8.60">
    <property type="match status" value="1"/>
</dbReference>
<sequence>MKTVLIVDDLIDVRLSARIVLESHGFHCLEAQHPSAAMTCLEQNQIDLILLDMNFSQDTTSGQEGLAFLSKLQSLNYTIPVIVITAWAKIDLAVQAMQKGACDFIEKPWKNARLLEAVQGATIQTDLLQTTSTQSHFLAFSAQSKQLLEKAQRIAKTEANILITGENGTGKSMLAEYIHNESLRASLEMISVNMAAIPENLFESELFGHKKGAFTDAKENRTGRFTLANDSSLFLDEVGCLPIALQAKLLRVLESGEYEEVGCSTSKRSNARVISATNADLNKLIEQGEFRRDLLFRLNTLVIELPPLRERLDEIAAFAEHFIAKHMNRYGRTDVSLSEQAYKKLKSYHWPGNMRELSHVLERAVIMADTNVIQAQDVQIQPGDESLLPLPLMTLEQAEKKLILKAIDHFDGNVVRAGEFLGLSKSAIYRRVDKFNIQVKD</sequence>
<evidence type="ECO:0000256" key="5">
    <source>
        <dbReference type="PROSITE-ProRule" id="PRU00169"/>
    </source>
</evidence>
<dbReference type="InterPro" id="IPR025944">
    <property type="entry name" value="Sigma_54_int_dom_CS"/>
</dbReference>
<dbReference type="SUPFAM" id="SSF52540">
    <property type="entry name" value="P-loop containing nucleoside triphosphate hydrolases"/>
    <property type="match status" value="1"/>
</dbReference>
<dbReference type="InterPro" id="IPR011006">
    <property type="entry name" value="CheY-like_superfamily"/>
</dbReference>
<gene>
    <name evidence="8" type="ORF">QNM18_01110</name>
</gene>
<evidence type="ECO:0000256" key="4">
    <source>
        <dbReference type="ARBA" id="ARBA00023163"/>
    </source>
</evidence>
<evidence type="ECO:0000313" key="8">
    <source>
        <dbReference type="EMBL" id="MDK2593663.1"/>
    </source>
</evidence>
<dbReference type="Pfam" id="PF00072">
    <property type="entry name" value="Response_reg"/>
    <property type="match status" value="1"/>
</dbReference>
<dbReference type="SUPFAM" id="SSF52172">
    <property type="entry name" value="CheY-like"/>
    <property type="match status" value="1"/>
</dbReference>